<sequence length="413" mass="45442">MALFSPSKQQGCSHITPGATRSGFRISNVRKLGPLDENAATIGEGRMPNFVPKKARVAVGRGLVRAYCLIIFPAVAPTAIAGTRWLSATSSSPFSAVLANIMPLPCILHYLPFMYSRTDASVTYHNLPSHNSWIHGSLKTHGGWSETPDNVLLLPSFTTDGKSLSIVLAPTVVIHGDTFMRVIGSGPPFPAEQETNTPFSIAPKVATAKLSWLYSMLHSCKGLTAESPHLLFLLFRCYVIPNMFRILLLKDPDCVDAISETQEPAITFHVNPIPIPIPRLSDPLKNCEREILKALTSLAEMVPREVKKSNTIQNVRTEFSKLEGISMVKIKKSPFVGDWLQNEQMVVDYDIKNGSIISVFLDSGFRTKIHIKMLQIGKPITLDVDMRDTVLTIKSRGSENKEGISLANKSFST</sequence>
<organism evidence="1 2">
    <name type="scientific">Coptis chinensis</name>
    <dbReference type="NCBI Taxonomy" id="261450"/>
    <lineage>
        <taxon>Eukaryota</taxon>
        <taxon>Viridiplantae</taxon>
        <taxon>Streptophyta</taxon>
        <taxon>Embryophyta</taxon>
        <taxon>Tracheophyta</taxon>
        <taxon>Spermatophyta</taxon>
        <taxon>Magnoliopsida</taxon>
        <taxon>Ranunculales</taxon>
        <taxon>Ranunculaceae</taxon>
        <taxon>Coptidoideae</taxon>
        <taxon>Coptis</taxon>
    </lineage>
</organism>
<dbReference type="Proteomes" id="UP000631114">
    <property type="component" value="Unassembled WGS sequence"/>
</dbReference>
<comment type="caution">
    <text evidence="1">The sequence shown here is derived from an EMBL/GenBank/DDBJ whole genome shotgun (WGS) entry which is preliminary data.</text>
</comment>
<name>A0A835GW50_9MAGN</name>
<protein>
    <submittedName>
        <fullName evidence="1">Uncharacterized protein</fullName>
    </submittedName>
</protein>
<evidence type="ECO:0000313" key="2">
    <source>
        <dbReference type="Proteomes" id="UP000631114"/>
    </source>
</evidence>
<accession>A0A835GW50</accession>
<reference evidence="1 2" key="1">
    <citation type="submission" date="2020-10" db="EMBL/GenBank/DDBJ databases">
        <title>The Coptis chinensis genome and diversification of protoberbering-type alkaloids.</title>
        <authorList>
            <person name="Wang B."/>
            <person name="Shu S."/>
            <person name="Song C."/>
            <person name="Liu Y."/>
        </authorList>
    </citation>
    <scope>NUCLEOTIDE SEQUENCE [LARGE SCALE GENOMIC DNA]</scope>
    <source>
        <strain evidence="1">HL-2020</strain>
        <tissue evidence="1">Leaf</tissue>
    </source>
</reference>
<dbReference type="AlphaFoldDB" id="A0A835GW50"/>
<proteinExistence type="predicted"/>
<dbReference type="OrthoDB" id="419317at2759"/>
<dbReference type="EMBL" id="JADFTS010000009">
    <property type="protein sequence ID" value="KAF9587916.1"/>
    <property type="molecule type" value="Genomic_DNA"/>
</dbReference>
<gene>
    <name evidence="1" type="ORF">IFM89_006170</name>
</gene>
<evidence type="ECO:0000313" key="1">
    <source>
        <dbReference type="EMBL" id="KAF9587916.1"/>
    </source>
</evidence>
<keyword evidence="2" id="KW-1185">Reference proteome</keyword>
<dbReference type="Gene3D" id="3.10.20.90">
    <property type="entry name" value="Phosphatidylinositol 3-kinase Catalytic Subunit, Chain A, domain 1"/>
    <property type="match status" value="1"/>
</dbReference>